<dbReference type="EMBL" id="JACHNB010000001">
    <property type="protein sequence ID" value="MBB4744519.1"/>
    <property type="molecule type" value="Genomic_DNA"/>
</dbReference>
<feature type="transmembrane region" description="Helical" evidence="1">
    <location>
        <begin position="84"/>
        <end position="110"/>
    </location>
</feature>
<evidence type="ECO:0000313" key="3">
    <source>
        <dbReference type="Proteomes" id="UP000546162"/>
    </source>
</evidence>
<feature type="transmembrane region" description="Helical" evidence="1">
    <location>
        <begin position="51"/>
        <end position="72"/>
    </location>
</feature>
<comment type="caution">
    <text evidence="2">The sequence shown here is derived from an EMBL/GenBank/DDBJ whole genome shotgun (WGS) entry which is preliminary data.</text>
</comment>
<feature type="transmembrane region" description="Helical" evidence="1">
    <location>
        <begin position="261"/>
        <end position="285"/>
    </location>
</feature>
<name>A0A7W7H5Y7_9ACTN</name>
<dbReference type="RefSeq" id="WP_185044668.1">
    <property type="nucleotide sequence ID" value="NZ_BAABFG010000005.1"/>
</dbReference>
<keyword evidence="1" id="KW-1133">Transmembrane helix</keyword>
<keyword evidence="1" id="KW-0472">Membrane</keyword>
<feature type="transmembrane region" description="Helical" evidence="1">
    <location>
        <begin position="226"/>
        <end position="249"/>
    </location>
</feature>
<gene>
    <name evidence="2" type="ORF">BJY16_007978</name>
</gene>
<keyword evidence="1" id="KW-0812">Transmembrane</keyword>
<protein>
    <submittedName>
        <fullName evidence="2">Uncharacterized protein</fullName>
    </submittedName>
</protein>
<feature type="transmembrane region" description="Helical" evidence="1">
    <location>
        <begin position="130"/>
        <end position="153"/>
    </location>
</feature>
<evidence type="ECO:0000256" key="1">
    <source>
        <dbReference type="SAM" id="Phobius"/>
    </source>
</evidence>
<organism evidence="2 3">
    <name type="scientific">Actinoplanes octamycinicus</name>
    <dbReference type="NCBI Taxonomy" id="135948"/>
    <lineage>
        <taxon>Bacteria</taxon>
        <taxon>Bacillati</taxon>
        <taxon>Actinomycetota</taxon>
        <taxon>Actinomycetes</taxon>
        <taxon>Micromonosporales</taxon>
        <taxon>Micromonosporaceae</taxon>
        <taxon>Actinoplanes</taxon>
    </lineage>
</organism>
<feature type="transmembrane region" description="Helical" evidence="1">
    <location>
        <begin position="305"/>
        <end position="322"/>
    </location>
</feature>
<dbReference type="AlphaFoldDB" id="A0A7W7H5Y7"/>
<dbReference type="Proteomes" id="UP000546162">
    <property type="component" value="Unassembled WGS sequence"/>
</dbReference>
<evidence type="ECO:0000313" key="2">
    <source>
        <dbReference type="EMBL" id="MBB4744519.1"/>
    </source>
</evidence>
<reference evidence="2 3" key="1">
    <citation type="submission" date="2020-08" db="EMBL/GenBank/DDBJ databases">
        <title>Sequencing the genomes of 1000 actinobacteria strains.</title>
        <authorList>
            <person name="Klenk H.-P."/>
        </authorList>
    </citation>
    <scope>NUCLEOTIDE SEQUENCE [LARGE SCALE GENOMIC DNA]</scope>
    <source>
        <strain evidence="2 3">DSM 45809</strain>
    </source>
</reference>
<accession>A0A7W7H5Y7</accession>
<keyword evidence="3" id="KW-1185">Reference proteome</keyword>
<sequence length="352" mass="36945">MTNTALKVAAGWAAGSGTLALSWAVSGHGFPFGPGDPRNSSSPLRALDADVGAPLFAGVLILAAVALLAMAGTDRPSRFARTALAGYLWLVVAALLFVVVDVRALTFAGYLPMMIGGFPFGWPPVDYSVIFTWALANEVNAIVGGVLVTRAVVRWLRRTRNACESCGRTAVSGGWTEPEAARRWGRVAAYVAAVIPALYAAVRIAWGLGIPLGIDPGFLADMHRTGLVWAGVGLASFALVGSVLTIGLTRPWGERLFGRRVPIRLATIPASLVAMVVMSASVSLFTGDGSEKLFTGEDRAAVLPMLLWPLWSVALGLAAYGYHLRRRPPCEVCDQGVDSAAGLVPGSRAGAY</sequence>
<feature type="transmembrane region" description="Helical" evidence="1">
    <location>
        <begin position="187"/>
        <end position="206"/>
    </location>
</feature>
<proteinExistence type="predicted"/>